<evidence type="ECO:0000256" key="9">
    <source>
        <dbReference type="HAMAP-Rule" id="MF_01658"/>
    </source>
</evidence>
<dbReference type="GO" id="GO:0005886">
    <property type="term" value="C:plasma membrane"/>
    <property type="evidence" value="ECO:0007669"/>
    <property type="project" value="UniProtKB-SubCell"/>
</dbReference>
<keyword evidence="11" id="KW-1185">Reference proteome</keyword>
<evidence type="ECO:0000313" key="11">
    <source>
        <dbReference type="Proteomes" id="UP000001844"/>
    </source>
</evidence>
<feature type="binding site" evidence="9">
    <location>
        <position position="97"/>
    </location>
    <ligand>
        <name>Fe cation</name>
        <dbReference type="ChEBI" id="CHEBI:24875"/>
        <label>1</label>
    </ligand>
</feature>
<keyword evidence="7 9" id="KW-0503">Monooxygenase</keyword>
<comment type="function">
    <text evidence="9">Catalyzes the hydroxylation of 2-nonaprenyl-3-methyl-6-methoxy-1,4-benzoquinol during ubiquinone biosynthesis.</text>
</comment>
<feature type="binding site" evidence="9">
    <location>
        <position position="178"/>
    </location>
    <ligand>
        <name>Fe cation</name>
        <dbReference type="ChEBI" id="CHEBI:24875"/>
        <label>1</label>
    </ligand>
</feature>
<keyword evidence="2 9" id="KW-1003">Cell membrane</keyword>
<feature type="binding site" evidence="9">
    <location>
        <position position="64"/>
    </location>
    <ligand>
        <name>Fe cation</name>
        <dbReference type="ChEBI" id="CHEBI:24875"/>
        <label>1</label>
    </ligand>
</feature>
<dbReference type="EC" id="1.14.99.60" evidence="9"/>
<dbReference type="RefSeq" id="WP_013031917.1">
    <property type="nucleotide sequence ID" value="NC_013960.1"/>
</dbReference>
<dbReference type="SUPFAM" id="SSF47240">
    <property type="entry name" value="Ferritin-like"/>
    <property type="match status" value="1"/>
</dbReference>
<proteinExistence type="inferred from homology"/>
<accession>D5BXR5</accession>
<reference evidence="11" key="1">
    <citation type="submission" date="2010-04" db="EMBL/GenBank/DDBJ databases">
        <title>Complete genome sequence of Nitrosococcus halophilus Nc4, a salt-adapted, aerobic obligate ammonia-oxidizing sulfur purple bacterium.</title>
        <authorList>
            <consortium name="US DOE Joint Genome Institute"/>
            <person name="Campbell M.A."/>
            <person name="Malfatti S.A."/>
            <person name="Chain P.S.G."/>
            <person name="Heidelberg J.F."/>
            <person name="Ward B.B."/>
            <person name="Klotz M.G."/>
        </authorList>
    </citation>
    <scope>NUCLEOTIDE SEQUENCE [LARGE SCALE GENOMIC DNA]</scope>
    <source>
        <strain evidence="11">Nc4</strain>
    </source>
</reference>
<evidence type="ECO:0000256" key="3">
    <source>
        <dbReference type="ARBA" id="ARBA00022688"/>
    </source>
</evidence>
<dbReference type="Gene3D" id="1.20.1260.10">
    <property type="match status" value="1"/>
</dbReference>
<comment type="similarity">
    <text evidence="9">Belongs to the COQ7 family.</text>
</comment>
<protein>
    <recommendedName>
        <fullName evidence="9">3-demethoxyubiquinol 3-hydroxylase</fullName>
        <shortName evidence="9">DMQ hydroxylase</shortName>
        <ecNumber evidence="9">1.14.99.60</ecNumber>
    </recommendedName>
    <alternativeName>
        <fullName evidence="9">2-nonaprenyl-3-methyl-6-methoxy-1,4-benzoquinol hydroxylase</fullName>
    </alternativeName>
</protein>
<evidence type="ECO:0000256" key="4">
    <source>
        <dbReference type="ARBA" id="ARBA00022723"/>
    </source>
</evidence>
<dbReference type="eggNOG" id="COG2941">
    <property type="taxonomic scope" value="Bacteria"/>
</dbReference>
<keyword evidence="10" id="KW-0830">Ubiquinone</keyword>
<dbReference type="InterPro" id="IPR009078">
    <property type="entry name" value="Ferritin-like_SF"/>
</dbReference>
<dbReference type="Proteomes" id="UP000001844">
    <property type="component" value="Chromosome"/>
</dbReference>
<dbReference type="GO" id="GO:0006744">
    <property type="term" value="P:ubiquinone biosynthetic process"/>
    <property type="evidence" value="ECO:0007669"/>
    <property type="project" value="UniProtKB-UniRule"/>
</dbReference>
<dbReference type="PANTHER" id="PTHR11237">
    <property type="entry name" value="COENZYME Q10 BIOSYNTHESIS PROTEIN 7"/>
    <property type="match status" value="1"/>
</dbReference>
<evidence type="ECO:0000256" key="8">
    <source>
        <dbReference type="ARBA" id="ARBA00023136"/>
    </source>
</evidence>
<evidence type="ECO:0000256" key="2">
    <source>
        <dbReference type="ARBA" id="ARBA00022475"/>
    </source>
</evidence>
<feature type="binding site" evidence="9">
    <location>
        <position position="94"/>
    </location>
    <ligand>
        <name>Fe cation</name>
        <dbReference type="ChEBI" id="CHEBI:24875"/>
        <label>2</label>
    </ligand>
</feature>
<keyword evidence="4 9" id="KW-0479">Metal-binding</keyword>
<feature type="binding site" evidence="9">
    <location>
        <position position="94"/>
    </location>
    <ligand>
        <name>Fe cation</name>
        <dbReference type="ChEBI" id="CHEBI:24875"/>
        <label>1</label>
    </ligand>
</feature>
<comment type="cofactor">
    <cofactor evidence="9">
        <name>Fe cation</name>
        <dbReference type="ChEBI" id="CHEBI:24875"/>
    </cofactor>
    <text evidence="9">Binds 2 iron ions per subunit.</text>
</comment>
<evidence type="ECO:0000256" key="6">
    <source>
        <dbReference type="ARBA" id="ARBA00023004"/>
    </source>
</evidence>
<dbReference type="InterPro" id="IPR012347">
    <property type="entry name" value="Ferritin-like"/>
</dbReference>
<comment type="pathway">
    <text evidence="1 9">Cofactor biosynthesis; ubiquinone biosynthesis.</text>
</comment>
<keyword evidence="8 9" id="KW-0472">Membrane</keyword>
<dbReference type="HOGENOM" id="CLU_088601_0_0_6"/>
<keyword evidence="5 9" id="KW-0560">Oxidoreductase</keyword>
<dbReference type="UniPathway" id="UPA00232"/>
<sequence length="215" mass="23857">MEGRRLSRLDYAIINFDSALRTVFGEPQVTERANPAAGIVEEGSMSEEERRLSGCLMRVNHAGEVAAQALYQGQALTARLTEVRQAMEGAAREENDHLAWCKQRVHELGTHTSYLNPFWYTGSLAIGSLAGIAGDKWSLGFVAETERQVVKHLERHLDRIPDQDAPSRTILEQMQKDEARHATVALESGGVELPTPVKALMGIVSKVMTRTAYWV</sequence>
<dbReference type="OrthoDB" id="5192789at2"/>
<comment type="subcellular location">
    <subcellularLocation>
        <location evidence="9">Cell membrane</location>
        <topology evidence="9">Peripheral membrane protein</topology>
    </subcellularLocation>
</comment>
<dbReference type="InterPro" id="IPR047809">
    <property type="entry name" value="COQ7_proteobact"/>
</dbReference>
<feature type="binding site" evidence="9">
    <location>
        <position position="181"/>
    </location>
    <ligand>
        <name>Fe cation</name>
        <dbReference type="ChEBI" id="CHEBI:24875"/>
        <label>2</label>
    </ligand>
</feature>
<evidence type="ECO:0000313" key="10">
    <source>
        <dbReference type="EMBL" id="ADE14023.1"/>
    </source>
</evidence>
<name>D5BXR5_NITHN</name>
<dbReference type="GO" id="GO:0008682">
    <property type="term" value="F:3-demethoxyubiquinol 3-hydroxylase activity"/>
    <property type="evidence" value="ECO:0007669"/>
    <property type="project" value="UniProtKB-EC"/>
</dbReference>
<gene>
    <name evidence="9" type="primary">coq7</name>
    <name evidence="10" type="ordered locus">Nhal_0847</name>
</gene>
<dbReference type="Pfam" id="PF03232">
    <property type="entry name" value="COQ7"/>
    <property type="match status" value="1"/>
</dbReference>
<dbReference type="InterPro" id="IPR011566">
    <property type="entry name" value="Ubq_synth_Coq7"/>
</dbReference>
<dbReference type="NCBIfam" id="NF033656">
    <property type="entry name" value="DMQ_monoox_COQ7"/>
    <property type="match status" value="1"/>
</dbReference>
<dbReference type="PANTHER" id="PTHR11237:SF4">
    <property type="entry name" value="5-DEMETHOXYUBIQUINONE HYDROXYLASE, MITOCHONDRIAL"/>
    <property type="match status" value="1"/>
</dbReference>
<keyword evidence="3 9" id="KW-0831">Ubiquinone biosynthesis</keyword>
<dbReference type="KEGG" id="nhl:Nhal_0847"/>
<dbReference type="HAMAP" id="MF_01658">
    <property type="entry name" value="COQ7"/>
    <property type="match status" value="1"/>
</dbReference>
<feature type="binding site" evidence="9">
    <location>
        <position position="146"/>
    </location>
    <ligand>
        <name>Fe cation</name>
        <dbReference type="ChEBI" id="CHEBI:24875"/>
        <label>2</label>
    </ligand>
</feature>
<evidence type="ECO:0000256" key="7">
    <source>
        <dbReference type="ARBA" id="ARBA00023033"/>
    </source>
</evidence>
<keyword evidence="6 9" id="KW-0408">Iron</keyword>
<feature type="binding site" evidence="9">
    <location>
        <position position="178"/>
    </location>
    <ligand>
        <name>Fe cation</name>
        <dbReference type="ChEBI" id="CHEBI:24875"/>
        <label>2</label>
    </ligand>
</feature>
<dbReference type="CDD" id="cd01042">
    <property type="entry name" value="DMQH"/>
    <property type="match status" value="1"/>
</dbReference>
<dbReference type="STRING" id="472759.Nhal_0847"/>
<dbReference type="AlphaFoldDB" id="D5BXR5"/>
<dbReference type="EMBL" id="CP001798">
    <property type="protein sequence ID" value="ADE14023.1"/>
    <property type="molecule type" value="Genomic_DNA"/>
</dbReference>
<evidence type="ECO:0000256" key="1">
    <source>
        <dbReference type="ARBA" id="ARBA00004749"/>
    </source>
</evidence>
<organism evidence="10 11">
    <name type="scientific">Nitrosococcus halophilus (strain Nc4)</name>
    <dbReference type="NCBI Taxonomy" id="472759"/>
    <lineage>
        <taxon>Bacteria</taxon>
        <taxon>Pseudomonadati</taxon>
        <taxon>Pseudomonadota</taxon>
        <taxon>Gammaproteobacteria</taxon>
        <taxon>Chromatiales</taxon>
        <taxon>Chromatiaceae</taxon>
        <taxon>Nitrosococcus</taxon>
    </lineage>
</organism>
<comment type="catalytic activity">
    <reaction evidence="9">
        <text>a 5-methoxy-2-methyl-3-(all-trans-polyprenyl)benzene-1,4-diol + AH2 + O2 = a 3-demethylubiquinol + A + H2O</text>
        <dbReference type="Rhea" id="RHEA:50908"/>
        <dbReference type="Rhea" id="RHEA-COMP:10859"/>
        <dbReference type="Rhea" id="RHEA-COMP:10914"/>
        <dbReference type="ChEBI" id="CHEBI:13193"/>
        <dbReference type="ChEBI" id="CHEBI:15377"/>
        <dbReference type="ChEBI" id="CHEBI:15379"/>
        <dbReference type="ChEBI" id="CHEBI:17499"/>
        <dbReference type="ChEBI" id="CHEBI:84167"/>
        <dbReference type="ChEBI" id="CHEBI:84422"/>
        <dbReference type="EC" id="1.14.99.60"/>
    </reaction>
</comment>
<evidence type="ECO:0000256" key="5">
    <source>
        <dbReference type="ARBA" id="ARBA00023002"/>
    </source>
</evidence>
<dbReference type="GO" id="GO:0046872">
    <property type="term" value="F:metal ion binding"/>
    <property type="evidence" value="ECO:0007669"/>
    <property type="project" value="UniProtKB-KW"/>
</dbReference>